<keyword evidence="4" id="KW-1185">Reference proteome</keyword>
<protein>
    <submittedName>
        <fullName evidence="5">CX domain-containing protein</fullName>
    </submittedName>
</protein>
<keyword evidence="2" id="KW-1133">Transmembrane helix</keyword>
<keyword evidence="2" id="KW-0812">Transmembrane</keyword>
<feature type="compositionally biased region" description="Low complexity" evidence="1">
    <location>
        <begin position="279"/>
        <end position="291"/>
    </location>
</feature>
<dbReference type="AlphaFoldDB" id="A0A0N4Z764"/>
<evidence type="ECO:0000256" key="2">
    <source>
        <dbReference type="SAM" id="Phobius"/>
    </source>
</evidence>
<dbReference type="Proteomes" id="UP000038045">
    <property type="component" value="Unplaced"/>
</dbReference>
<dbReference type="WBParaSite" id="PTRK_0000301600.1">
    <property type="protein sequence ID" value="PTRK_0000301600.1"/>
    <property type="gene ID" value="PTRK_0000301600"/>
</dbReference>
<evidence type="ECO:0000313" key="4">
    <source>
        <dbReference type="Proteomes" id="UP000038045"/>
    </source>
</evidence>
<feature type="region of interest" description="Disordered" evidence="1">
    <location>
        <begin position="261"/>
        <end position="291"/>
    </location>
</feature>
<keyword evidence="2" id="KW-0472">Membrane</keyword>
<feature type="chain" id="PRO_5005891209" evidence="3">
    <location>
        <begin position="22"/>
        <end position="291"/>
    </location>
</feature>
<evidence type="ECO:0000256" key="1">
    <source>
        <dbReference type="SAM" id="MobiDB-lite"/>
    </source>
</evidence>
<name>A0A0N4Z764_PARTI</name>
<proteinExistence type="predicted"/>
<evidence type="ECO:0000256" key="3">
    <source>
        <dbReference type="SAM" id="SignalP"/>
    </source>
</evidence>
<organism evidence="4 5">
    <name type="scientific">Parastrongyloides trichosuri</name>
    <name type="common">Possum-specific nematode worm</name>
    <dbReference type="NCBI Taxonomy" id="131310"/>
    <lineage>
        <taxon>Eukaryota</taxon>
        <taxon>Metazoa</taxon>
        <taxon>Ecdysozoa</taxon>
        <taxon>Nematoda</taxon>
        <taxon>Chromadorea</taxon>
        <taxon>Rhabditida</taxon>
        <taxon>Tylenchina</taxon>
        <taxon>Panagrolaimomorpha</taxon>
        <taxon>Strongyloidoidea</taxon>
        <taxon>Strongyloididae</taxon>
        <taxon>Parastrongyloides</taxon>
    </lineage>
</organism>
<sequence>MFCNIICFIASSIILSKLSLSDLTKSYYTDREEIHTINDVRDAEQGCDKTYNKNSVLSKIRILRKNYSITYDYNYDENEFSYIKPYEKEISKVNFLILHPQEVPFYECIYMVKNREDLFFSIKVHLNATEYYDKEKAIRRYKAVKKEAEGEKFESWFSLRSIYGTALGVIIFTNMFGFGIYIILKSIEKKNLKFSFYNSDAMLTKYHDKGKPVVRVNKEYRRAKLRSRNKNHSNKTNLRHISISSSDMEILTKEPSIPGSLLVSRQSTEDKTKSTKLNSTSQTTVTSQTVQ</sequence>
<evidence type="ECO:0000313" key="5">
    <source>
        <dbReference type="WBParaSite" id="PTRK_0000301600.1"/>
    </source>
</evidence>
<keyword evidence="3" id="KW-0732">Signal</keyword>
<feature type="transmembrane region" description="Helical" evidence="2">
    <location>
        <begin position="162"/>
        <end position="184"/>
    </location>
</feature>
<accession>A0A0N4Z764</accession>
<reference evidence="5" key="1">
    <citation type="submission" date="2017-02" db="UniProtKB">
        <authorList>
            <consortium name="WormBaseParasite"/>
        </authorList>
    </citation>
    <scope>IDENTIFICATION</scope>
</reference>
<feature type="signal peptide" evidence="3">
    <location>
        <begin position="1"/>
        <end position="21"/>
    </location>
</feature>